<dbReference type="AlphaFoldDB" id="A0AAV1RKI9"/>
<dbReference type="Proteomes" id="UP001314170">
    <property type="component" value="Unassembled WGS sequence"/>
</dbReference>
<reference evidence="1 2" key="1">
    <citation type="submission" date="2024-01" db="EMBL/GenBank/DDBJ databases">
        <authorList>
            <person name="Waweru B."/>
        </authorList>
    </citation>
    <scope>NUCLEOTIDE SEQUENCE [LARGE SCALE GENOMIC DNA]</scope>
</reference>
<keyword evidence="2" id="KW-1185">Reference proteome</keyword>
<gene>
    <name evidence="1" type="ORF">DCAF_LOCUS11255</name>
</gene>
<evidence type="ECO:0000313" key="1">
    <source>
        <dbReference type="EMBL" id="CAK7336248.1"/>
    </source>
</evidence>
<name>A0AAV1RKI9_9ROSI</name>
<accession>A0AAV1RKI9</accession>
<protein>
    <submittedName>
        <fullName evidence="1">Uncharacterized protein</fullName>
    </submittedName>
</protein>
<proteinExistence type="predicted"/>
<organism evidence="1 2">
    <name type="scientific">Dovyalis caffra</name>
    <dbReference type="NCBI Taxonomy" id="77055"/>
    <lineage>
        <taxon>Eukaryota</taxon>
        <taxon>Viridiplantae</taxon>
        <taxon>Streptophyta</taxon>
        <taxon>Embryophyta</taxon>
        <taxon>Tracheophyta</taxon>
        <taxon>Spermatophyta</taxon>
        <taxon>Magnoliopsida</taxon>
        <taxon>eudicotyledons</taxon>
        <taxon>Gunneridae</taxon>
        <taxon>Pentapetalae</taxon>
        <taxon>rosids</taxon>
        <taxon>fabids</taxon>
        <taxon>Malpighiales</taxon>
        <taxon>Salicaceae</taxon>
        <taxon>Flacourtieae</taxon>
        <taxon>Dovyalis</taxon>
    </lineage>
</organism>
<comment type="caution">
    <text evidence="1">The sequence shown here is derived from an EMBL/GenBank/DDBJ whole genome shotgun (WGS) entry which is preliminary data.</text>
</comment>
<sequence length="249" mass="28363">MLSSLEPQNSYEARDKNISFTVVIILGKGELLIVRTKNRSIFWDGVQHKWMTLIGGTTRTAFFFFFSVFLMGKRGLLLGIACELESAALILHRHPTWTPTTKATDVKTDRYEHSLLHKSRMERGGRTFFQPNSVKGKLQGNVNINHQWTCLHIFLAGHEKHRYGMFNYPSEAATALSRSNLWHLFSKKLPGEPDADRIKRVVGSHKSKSIDSKYPLKFVPFLVLFRESEDHKLKSVLTPPFSSTTTANG</sequence>
<dbReference type="EMBL" id="CAWUPB010000994">
    <property type="protein sequence ID" value="CAK7336248.1"/>
    <property type="molecule type" value="Genomic_DNA"/>
</dbReference>
<evidence type="ECO:0000313" key="2">
    <source>
        <dbReference type="Proteomes" id="UP001314170"/>
    </source>
</evidence>